<feature type="transmembrane region" description="Helical" evidence="14">
    <location>
        <begin position="152"/>
        <end position="175"/>
    </location>
</feature>
<dbReference type="Gene3D" id="1.10.287.70">
    <property type="match status" value="1"/>
</dbReference>
<evidence type="ECO:0000259" key="15">
    <source>
        <dbReference type="Pfam" id="PF07885"/>
    </source>
</evidence>
<proteinExistence type="inferred from homology"/>
<dbReference type="Pfam" id="PF07885">
    <property type="entry name" value="Ion_trans_2"/>
    <property type="match status" value="2"/>
</dbReference>
<accession>A0AAV9RJX5</accession>
<dbReference type="Proteomes" id="UP001311232">
    <property type="component" value="Unassembled WGS sequence"/>
</dbReference>
<protein>
    <submittedName>
        <fullName evidence="16">Potassium channel subfamily K member 3</fullName>
    </submittedName>
</protein>
<feature type="transmembrane region" description="Helical" evidence="14">
    <location>
        <begin position="6"/>
        <end position="27"/>
    </location>
</feature>
<keyword evidence="3 12" id="KW-0813">Transport</keyword>
<keyword evidence="9 12" id="KW-0406">Ion transport</keyword>
<evidence type="ECO:0000256" key="6">
    <source>
        <dbReference type="ARBA" id="ARBA00022826"/>
    </source>
</evidence>
<organism evidence="16 17">
    <name type="scientific">Crenichthys baileyi</name>
    <name type="common">White River springfish</name>
    <dbReference type="NCBI Taxonomy" id="28760"/>
    <lineage>
        <taxon>Eukaryota</taxon>
        <taxon>Metazoa</taxon>
        <taxon>Chordata</taxon>
        <taxon>Craniata</taxon>
        <taxon>Vertebrata</taxon>
        <taxon>Euteleostomi</taxon>
        <taxon>Actinopterygii</taxon>
        <taxon>Neopterygii</taxon>
        <taxon>Teleostei</taxon>
        <taxon>Neoteleostei</taxon>
        <taxon>Acanthomorphata</taxon>
        <taxon>Ovalentaria</taxon>
        <taxon>Atherinomorphae</taxon>
        <taxon>Cyprinodontiformes</taxon>
        <taxon>Goodeidae</taxon>
        <taxon>Crenichthys</taxon>
    </lineage>
</organism>
<dbReference type="InterPro" id="IPR003092">
    <property type="entry name" value="2pore_dom_K_chnl_TASK"/>
</dbReference>
<dbReference type="GO" id="GO:0022841">
    <property type="term" value="F:potassium ion leak channel activity"/>
    <property type="evidence" value="ECO:0007669"/>
    <property type="project" value="TreeGrafter"/>
</dbReference>
<feature type="transmembrane region" description="Helical" evidence="14">
    <location>
        <begin position="218"/>
        <end position="245"/>
    </location>
</feature>
<dbReference type="GO" id="GO:0030322">
    <property type="term" value="P:stabilization of membrane potential"/>
    <property type="evidence" value="ECO:0007669"/>
    <property type="project" value="TreeGrafter"/>
</dbReference>
<evidence type="ECO:0000313" key="17">
    <source>
        <dbReference type="Proteomes" id="UP001311232"/>
    </source>
</evidence>
<evidence type="ECO:0000256" key="3">
    <source>
        <dbReference type="ARBA" id="ARBA00022448"/>
    </source>
</evidence>
<evidence type="ECO:0000256" key="1">
    <source>
        <dbReference type="ARBA" id="ARBA00004141"/>
    </source>
</evidence>
<keyword evidence="5 12" id="KW-0812">Transmembrane</keyword>
<keyword evidence="10 14" id="KW-0472">Membrane</keyword>
<keyword evidence="7" id="KW-0630">Potassium</keyword>
<evidence type="ECO:0000256" key="14">
    <source>
        <dbReference type="SAM" id="Phobius"/>
    </source>
</evidence>
<dbReference type="PANTHER" id="PTHR11003">
    <property type="entry name" value="POTASSIUM CHANNEL, SUBFAMILY K"/>
    <property type="match status" value="1"/>
</dbReference>
<evidence type="ECO:0000256" key="9">
    <source>
        <dbReference type="ARBA" id="ARBA00023065"/>
    </source>
</evidence>
<keyword evidence="4" id="KW-0633">Potassium transport</keyword>
<feature type="coiled-coil region" evidence="13">
    <location>
        <begin position="29"/>
        <end position="63"/>
    </location>
</feature>
<keyword evidence="6" id="KW-0631">Potassium channel</keyword>
<reference evidence="16 17" key="1">
    <citation type="submission" date="2021-06" db="EMBL/GenBank/DDBJ databases">
        <authorList>
            <person name="Palmer J.M."/>
        </authorList>
    </citation>
    <scope>NUCLEOTIDE SEQUENCE [LARGE SCALE GENOMIC DNA]</scope>
    <source>
        <strain evidence="16 17">MEX-2019</strain>
        <tissue evidence="16">Muscle</tissue>
    </source>
</reference>
<evidence type="ECO:0000256" key="4">
    <source>
        <dbReference type="ARBA" id="ARBA00022538"/>
    </source>
</evidence>
<dbReference type="PRINTS" id="PR01095">
    <property type="entry name" value="TASKCHANNEL"/>
</dbReference>
<evidence type="ECO:0000256" key="11">
    <source>
        <dbReference type="ARBA" id="ARBA00023303"/>
    </source>
</evidence>
<keyword evidence="8 14" id="KW-1133">Transmembrane helix</keyword>
<evidence type="ECO:0000256" key="10">
    <source>
        <dbReference type="ARBA" id="ARBA00023136"/>
    </source>
</evidence>
<feature type="transmembrane region" description="Helical" evidence="14">
    <location>
        <begin position="187"/>
        <end position="206"/>
    </location>
</feature>
<name>A0AAV9RJX5_9TELE</name>
<dbReference type="FunFam" id="1.10.287.70:FF:000057">
    <property type="entry name" value="Potassium channel subfamily K member"/>
    <property type="match status" value="1"/>
</dbReference>
<evidence type="ECO:0000256" key="2">
    <source>
        <dbReference type="ARBA" id="ARBA00006666"/>
    </source>
</evidence>
<comment type="subcellular location">
    <subcellularLocation>
        <location evidence="1">Membrane</location>
        <topology evidence="1">Multi-pass membrane protein</topology>
    </subcellularLocation>
</comment>
<feature type="domain" description="Potassium channel" evidence="15">
    <location>
        <begin position="73"/>
        <end position="130"/>
    </location>
</feature>
<evidence type="ECO:0000256" key="13">
    <source>
        <dbReference type="SAM" id="Coils"/>
    </source>
</evidence>
<dbReference type="SUPFAM" id="SSF81324">
    <property type="entry name" value="Voltage-gated potassium channels"/>
    <property type="match status" value="2"/>
</dbReference>
<dbReference type="InterPro" id="IPR013099">
    <property type="entry name" value="K_chnl_dom"/>
</dbReference>
<feature type="transmembrane region" description="Helical" evidence="14">
    <location>
        <begin position="109"/>
        <end position="131"/>
    </location>
</feature>
<dbReference type="PANTHER" id="PTHR11003:SF18">
    <property type="entry name" value="POTASSIUM CHANNEL SUBFAMILY K MEMBER 15"/>
    <property type="match status" value="1"/>
</dbReference>
<keyword evidence="13" id="KW-0175">Coiled coil</keyword>
<keyword evidence="11 12" id="KW-0407">Ion channel</keyword>
<gene>
    <name evidence="16" type="primary">KCNK3</name>
    <name evidence="16" type="ORF">CRENBAI_014688</name>
</gene>
<dbReference type="GO" id="GO:0015271">
    <property type="term" value="F:outward rectifier potassium channel activity"/>
    <property type="evidence" value="ECO:0007669"/>
    <property type="project" value="TreeGrafter"/>
</dbReference>
<dbReference type="EMBL" id="JAHHUM010001759">
    <property type="protein sequence ID" value="KAK5609199.1"/>
    <property type="molecule type" value="Genomic_DNA"/>
</dbReference>
<sequence>MKNTRTLFLILSVVLYLLVGAAVFDALETESESSRKKALEQKLSELKRKYGFMEEDYREIERVILQSEAHRGGQQWKFTGSFYFAITVITTIGYGHVVPRTDAGKTFCMFYAVLGIPLTLVMFQSLGERINTLVRYLLRRAKQGLGFRKTEVSMGNMVLVGLLSCVSTLCIGAAAFSHFEDWTFFNAYYYCFVTLTTIGFGDFVALKKKDTLQKRPPYVAFCFVYILVGLTVTGAFLNLVVLRFLTVSSDLSANERAEEQILEPKELQGEVEAPDAAETETAEVRRKAGAEGRSNRFNLSLPVEVGGSCRSLVSPADDLRLIECERSELPEPSRLRDLFSCICCGLDVCGSTSELQHEYTCGHSNPVFHTSISYRVDQVSCSSHTVSSHATPSAVALCWEKSNLHVRRKSL</sequence>
<dbReference type="InterPro" id="IPR003280">
    <property type="entry name" value="2pore_dom_K_chnl"/>
</dbReference>
<evidence type="ECO:0000313" key="16">
    <source>
        <dbReference type="EMBL" id="KAK5609199.1"/>
    </source>
</evidence>
<evidence type="ECO:0000256" key="5">
    <source>
        <dbReference type="ARBA" id="ARBA00022692"/>
    </source>
</evidence>
<dbReference type="PRINTS" id="PR01333">
    <property type="entry name" value="2POREKCHANEL"/>
</dbReference>
<comment type="similarity">
    <text evidence="2 12">Belongs to the two pore domain potassium channel (TC 1.A.1.8) family.</text>
</comment>
<comment type="caution">
    <text evidence="16">The sequence shown here is derived from an EMBL/GenBank/DDBJ whole genome shotgun (WGS) entry which is preliminary data.</text>
</comment>
<evidence type="ECO:0000256" key="7">
    <source>
        <dbReference type="ARBA" id="ARBA00022958"/>
    </source>
</evidence>
<feature type="transmembrane region" description="Helical" evidence="14">
    <location>
        <begin position="80"/>
        <end position="97"/>
    </location>
</feature>
<keyword evidence="17" id="KW-1185">Reference proteome</keyword>
<feature type="domain" description="Potassium channel" evidence="15">
    <location>
        <begin position="165"/>
        <end position="241"/>
    </location>
</feature>
<dbReference type="AlphaFoldDB" id="A0AAV9RJX5"/>
<dbReference type="GO" id="GO:0005886">
    <property type="term" value="C:plasma membrane"/>
    <property type="evidence" value="ECO:0007669"/>
    <property type="project" value="TreeGrafter"/>
</dbReference>
<evidence type="ECO:0000256" key="12">
    <source>
        <dbReference type="RuleBase" id="RU003857"/>
    </source>
</evidence>
<evidence type="ECO:0000256" key="8">
    <source>
        <dbReference type="ARBA" id="ARBA00022989"/>
    </source>
</evidence>